<dbReference type="CDD" id="cd00146">
    <property type="entry name" value="PKD"/>
    <property type="match status" value="1"/>
</dbReference>
<sequence length="403" mass="44909">MHSILLPVFGHSAACFDTYNPTTFATNGANCAAKIKTKTMKNQIVNLKQWLKPMTLLACMSVMISCKKLAEETTVDLPVINPISNFEFKADSLNAFKFHFKDRSSKYKKIEWRFGDDSLSTQVSPTHTFATTGKFLVELKTVSNTGNTSKKVIEIFINPDSVIKIGIEKTGIPNEVKYSIKAKANIASILWTFAEVTPAATSNLLAPVRTYVPGSFNTVSAKITTNDGSTATVSRNTATTEGFLLDITQARDSYTVSADNALNIAESSKNLLDNNVETKFTMGGKDGRLFTYPLMTTLIYRDKQAVKTYAVSNSNDLPARDPKSWNLQGSDDGVTWEILDTRVMTKNFYDQMTALGATTDLQRFKKLFYYAIANPKPFKMYRWAITSNWGDAALQTNDFRLYK</sequence>
<evidence type="ECO:0000313" key="3">
    <source>
        <dbReference type="Proteomes" id="UP001597601"/>
    </source>
</evidence>
<protein>
    <submittedName>
        <fullName evidence="2">PKD domain-containing protein</fullName>
    </submittedName>
</protein>
<keyword evidence="3" id="KW-1185">Reference proteome</keyword>
<comment type="caution">
    <text evidence="2">The sequence shown here is derived from an EMBL/GenBank/DDBJ whole genome shotgun (WGS) entry which is preliminary data.</text>
</comment>
<evidence type="ECO:0000259" key="1">
    <source>
        <dbReference type="PROSITE" id="PS50093"/>
    </source>
</evidence>
<dbReference type="InterPro" id="IPR000601">
    <property type="entry name" value="PKD_dom"/>
</dbReference>
<dbReference type="EMBL" id="JBHUON010000010">
    <property type="protein sequence ID" value="MFD2865028.1"/>
    <property type="molecule type" value="Genomic_DNA"/>
</dbReference>
<dbReference type="Gene3D" id="2.60.40.10">
    <property type="entry name" value="Immunoglobulins"/>
    <property type="match status" value="1"/>
</dbReference>
<dbReference type="SUPFAM" id="SSF49785">
    <property type="entry name" value="Galactose-binding domain-like"/>
    <property type="match status" value="1"/>
</dbReference>
<dbReference type="InterPro" id="IPR013783">
    <property type="entry name" value="Ig-like_fold"/>
</dbReference>
<dbReference type="PROSITE" id="PS50093">
    <property type="entry name" value="PKD"/>
    <property type="match status" value="1"/>
</dbReference>
<dbReference type="Proteomes" id="UP001597601">
    <property type="component" value="Unassembled WGS sequence"/>
</dbReference>
<dbReference type="InterPro" id="IPR022409">
    <property type="entry name" value="PKD/Chitinase_dom"/>
</dbReference>
<reference evidence="3" key="1">
    <citation type="journal article" date="2019" name="Int. J. Syst. Evol. Microbiol.">
        <title>The Global Catalogue of Microorganisms (GCM) 10K type strain sequencing project: providing services to taxonomists for standard genome sequencing and annotation.</title>
        <authorList>
            <consortium name="The Broad Institute Genomics Platform"/>
            <consortium name="The Broad Institute Genome Sequencing Center for Infectious Disease"/>
            <person name="Wu L."/>
            <person name="Ma J."/>
        </authorList>
    </citation>
    <scope>NUCLEOTIDE SEQUENCE [LARGE SCALE GENOMIC DNA]</scope>
    <source>
        <strain evidence="3">KCTC 52232</strain>
    </source>
</reference>
<name>A0ABW5XP61_9SPHI</name>
<organism evidence="2 3">
    <name type="scientific">Mucilaginibacter antarcticus</name>
    <dbReference type="NCBI Taxonomy" id="1855725"/>
    <lineage>
        <taxon>Bacteria</taxon>
        <taxon>Pseudomonadati</taxon>
        <taxon>Bacteroidota</taxon>
        <taxon>Sphingobacteriia</taxon>
        <taxon>Sphingobacteriales</taxon>
        <taxon>Sphingobacteriaceae</taxon>
        <taxon>Mucilaginibacter</taxon>
    </lineage>
</organism>
<feature type="domain" description="PKD" evidence="1">
    <location>
        <begin position="111"/>
        <end position="155"/>
    </location>
</feature>
<dbReference type="Pfam" id="PF18911">
    <property type="entry name" value="PKD_4"/>
    <property type="match status" value="1"/>
</dbReference>
<dbReference type="InterPro" id="IPR008979">
    <property type="entry name" value="Galactose-bd-like_sf"/>
</dbReference>
<dbReference type="RefSeq" id="WP_377126599.1">
    <property type="nucleotide sequence ID" value="NZ_JBHUON010000010.1"/>
</dbReference>
<dbReference type="SMART" id="SM00089">
    <property type="entry name" value="PKD"/>
    <property type="match status" value="1"/>
</dbReference>
<dbReference type="Gene3D" id="2.60.120.260">
    <property type="entry name" value="Galactose-binding domain-like"/>
    <property type="match status" value="1"/>
</dbReference>
<proteinExistence type="predicted"/>
<gene>
    <name evidence="2" type="ORF">ACFSYC_10055</name>
</gene>
<accession>A0ABW5XP61</accession>
<dbReference type="InterPro" id="IPR035986">
    <property type="entry name" value="PKD_dom_sf"/>
</dbReference>
<evidence type="ECO:0000313" key="2">
    <source>
        <dbReference type="EMBL" id="MFD2865028.1"/>
    </source>
</evidence>
<dbReference type="SUPFAM" id="SSF49299">
    <property type="entry name" value="PKD domain"/>
    <property type="match status" value="1"/>
</dbReference>